<dbReference type="GO" id="GO:0000155">
    <property type="term" value="F:phosphorelay sensor kinase activity"/>
    <property type="evidence" value="ECO:0007669"/>
    <property type="project" value="InterPro"/>
</dbReference>
<sequence length="1259" mass="138822">MPAAGVATRRASSVSTTELARQRDLHKYYQPWLDSRKLKTVPANTGPDETRAVQCSHDTTLTALAQLAALRLNVKRGMVSLIDSNTQIILAEATQTVSLIDGRRHAPGDHIWLGHVSLPRQDCMDEHTFGSIITYKDHQGKDVDVSAFVVNDTLEDDRFKYRPYVTSGASVRFYAGVPIVTKQGHAIGVYGVSDGRPRPEGLSLDEAQFMEDVAQIVADHLERVMDTMGRVSERDFMRGISYFLEDLSEYKFQLSNTDRSIHAPQNKQQSDIQATDPQIDPPRGRPSEPSSTALAHTSVSPTRDASTYSEARIGQGPRFSRDSDSQGKEAPDSSKDSIRRIFTQASQLLCQQAKATGCIFTDAASGLFSGQSDGVMSPPNGVDPAAPLDVNFESTEDEETDANNSREDIPSPGYGSNLSQANFGDRLDEMADVLGGDDNEFPEGIIKRKNLRKFIMRYPFGKSFYLNKGRMVSDHSMILDEVVAGGGSNHTALNTARQDIEDHPHMLLPRELLNCIPDAKWLIFLPLFNYAQGQWFAAGFIWGNDFKMGDPDDALPYFKTFGSCMMSEVASMEVLNTNIAKSTFIASISHDLRSPLHGMLGSLEFLEDTMTSAYQMSLIGAIETCGKTLLDTIDHLLDYAKINNLNRASGRLSSSKEAKTWKNSQDVGEPLSTNFDLALLLEEVVEAVFAGQTFRKINLRHHDSVDEASAEIKAMSIDDSSTTEEQIHSGSVKFSGKVFLILHIQRLASWCLQGQTGGLRRVIMNVVGNAIKYCRTGCIDVSLEAKEVTPSNYEVNLSVKDTGIGMSKNFLTNHLFKPFSQEDSFTPGTGLGLSITSQIVKNMDGKIQIDSEKGIGTHVNIAIPMKAANTNRSCGGIQDDIQREVMRVTEGKKVCILDPLLGSHQGELSKLESSISNFCQEWFNMTVIESKTVETDPDTAIYIYAEPPPIEHLVRQHLERKRMGSSGKEAALLIVCTNAFEAAALRAAGIKDLISLGRIVEVISQPVGVRKLGKVLLQCLQRVEAREKQRAQAARSRAPSPSSESSQAQGYMSEIGWNASAVVYDQKEGRYRPSIEALKWKSDQQHLKLPVGHNIQPGLLHAGMTNNQHGTTTIQHGRSRSGDHTRRLPRILLVDDNAINLKLLVTFMKKIKLPYAEAVNGLEAVTQFKEAEEPFDFVLMDLQMPVMDGLEATRQIREFEQERAGEPTAAPPSTIIAITGVGNEATRQEAMDAGMSQFLTKPVKFKALQQLLLEQDQPS</sequence>
<evidence type="ECO:0008006" key="10">
    <source>
        <dbReference type="Google" id="ProtNLM"/>
    </source>
</evidence>
<keyword evidence="2" id="KW-0808">Transferase</keyword>
<evidence type="ECO:0000256" key="1">
    <source>
        <dbReference type="ARBA" id="ARBA00022553"/>
    </source>
</evidence>
<dbReference type="InterPro" id="IPR003594">
    <property type="entry name" value="HATPase_dom"/>
</dbReference>
<evidence type="ECO:0000259" key="7">
    <source>
        <dbReference type="PROSITE" id="PS50110"/>
    </source>
</evidence>
<evidence type="ECO:0000256" key="3">
    <source>
        <dbReference type="ARBA" id="ARBA00022777"/>
    </source>
</evidence>
<dbReference type="FunFam" id="3.30.450.40:FF:000083">
    <property type="entry name" value="Sensor histidine kinase/response regulator, putative (AFU_orthologue AFUA_4G00660)"/>
    <property type="match status" value="1"/>
</dbReference>
<dbReference type="Gene3D" id="3.30.450.40">
    <property type="match status" value="1"/>
</dbReference>
<feature type="region of interest" description="Disordered" evidence="5">
    <location>
        <begin position="1030"/>
        <end position="1050"/>
    </location>
</feature>
<dbReference type="InterPro" id="IPR050956">
    <property type="entry name" value="2C_system_His_kinase"/>
</dbReference>
<dbReference type="InterPro" id="IPR029016">
    <property type="entry name" value="GAF-like_dom_sf"/>
</dbReference>
<comment type="caution">
    <text evidence="8">The sequence shown here is derived from an EMBL/GenBank/DDBJ whole genome shotgun (WGS) entry which is preliminary data.</text>
</comment>
<dbReference type="SUPFAM" id="SSF52172">
    <property type="entry name" value="CheY-like"/>
    <property type="match status" value="1"/>
</dbReference>
<dbReference type="SMART" id="SM00387">
    <property type="entry name" value="HATPase_c"/>
    <property type="match status" value="1"/>
</dbReference>
<dbReference type="InterPro" id="IPR004358">
    <property type="entry name" value="Sig_transdc_His_kin-like_C"/>
</dbReference>
<keyword evidence="9" id="KW-1185">Reference proteome</keyword>
<dbReference type="CDD" id="cd17546">
    <property type="entry name" value="REC_hyHK_CKI1_RcsC-like"/>
    <property type="match status" value="1"/>
</dbReference>
<proteinExistence type="predicted"/>
<evidence type="ECO:0000256" key="2">
    <source>
        <dbReference type="ARBA" id="ARBA00022679"/>
    </source>
</evidence>
<evidence type="ECO:0000259" key="6">
    <source>
        <dbReference type="PROSITE" id="PS50109"/>
    </source>
</evidence>
<dbReference type="InterPro" id="IPR003018">
    <property type="entry name" value="GAF"/>
</dbReference>
<feature type="compositionally biased region" description="Low complexity" evidence="5">
    <location>
        <begin position="1031"/>
        <end position="1049"/>
    </location>
</feature>
<dbReference type="FunFam" id="1.10.287.130:FF:000023">
    <property type="entry name" value="Sensor histidine kinase/response regulator, putative"/>
    <property type="match status" value="1"/>
</dbReference>
<dbReference type="Gene3D" id="3.30.565.10">
    <property type="entry name" value="Histidine kinase-like ATPase, C-terminal domain"/>
    <property type="match status" value="1"/>
</dbReference>
<dbReference type="SUPFAM" id="SSF55874">
    <property type="entry name" value="ATPase domain of HSP90 chaperone/DNA topoisomerase II/histidine kinase"/>
    <property type="match status" value="1"/>
</dbReference>
<organism evidence="8 9">
    <name type="scientific">Daldinia eschscholtzii</name>
    <dbReference type="NCBI Taxonomy" id="292717"/>
    <lineage>
        <taxon>Eukaryota</taxon>
        <taxon>Fungi</taxon>
        <taxon>Dikarya</taxon>
        <taxon>Ascomycota</taxon>
        <taxon>Pezizomycotina</taxon>
        <taxon>Sordariomycetes</taxon>
        <taxon>Xylariomycetidae</taxon>
        <taxon>Xylariales</taxon>
        <taxon>Hypoxylaceae</taxon>
        <taxon>Daldinia</taxon>
    </lineage>
</organism>
<feature type="domain" description="Response regulatory" evidence="7">
    <location>
        <begin position="1130"/>
        <end position="1256"/>
    </location>
</feature>
<dbReference type="PROSITE" id="PS50110">
    <property type="entry name" value="RESPONSE_REGULATORY"/>
    <property type="match status" value="1"/>
</dbReference>
<dbReference type="PANTHER" id="PTHR43719">
    <property type="entry name" value="TWO-COMPONENT HISTIDINE KINASE"/>
    <property type="match status" value="1"/>
</dbReference>
<dbReference type="EMBL" id="JBANMG010000005">
    <property type="protein sequence ID" value="KAK6953354.1"/>
    <property type="molecule type" value="Genomic_DNA"/>
</dbReference>
<dbReference type="SMART" id="SM00448">
    <property type="entry name" value="REC"/>
    <property type="match status" value="1"/>
</dbReference>
<protein>
    <recommendedName>
        <fullName evidence="10">Histidine kinase</fullName>
    </recommendedName>
</protein>
<keyword evidence="3" id="KW-0418">Kinase</keyword>
<dbReference type="Pfam" id="PF00072">
    <property type="entry name" value="Response_reg"/>
    <property type="match status" value="1"/>
</dbReference>
<accession>A0AAX6MLI4</accession>
<gene>
    <name evidence="8" type="ORF">Daesc_005657</name>
</gene>
<dbReference type="AlphaFoldDB" id="A0AAX6MLI4"/>
<reference evidence="8 9" key="1">
    <citation type="journal article" date="2024" name="Front Chem Biol">
        <title>Unveiling the potential of Daldinia eschscholtzii MFLUCC 19-0629 through bioactivity and bioinformatics studies for enhanced sustainable agriculture production.</title>
        <authorList>
            <person name="Brooks S."/>
            <person name="Weaver J.A."/>
            <person name="Klomchit A."/>
            <person name="Alharthi S.A."/>
            <person name="Onlamun T."/>
            <person name="Nurani R."/>
            <person name="Vong T.K."/>
            <person name="Alberti F."/>
            <person name="Greco C."/>
        </authorList>
    </citation>
    <scope>NUCLEOTIDE SEQUENCE [LARGE SCALE GENOMIC DNA]</scope>
    <source>
        <strain evidence="8">MFLUCC 19-0629</strain>
    </source>
</reference>
<feature type="modified residue" description="4-aspartylphosphate" evidence="4">
    <location>
        <position position="1181"/>
    </location>
</feature>
<dbReference type="InterPro" id="IPR036890">
    <property type="entry name" value="HATPase_C_sf"/>
</dbReference>
<dbReference type="PRINTS" id="PR00344">
    <property type="entry name" value="BCTRLSENSOR"/>
</dbReference>
<dbReference type="Pfam" id="PF02518">
    <property type="entry name" value="HATPase_c"/>
    <property type="match status" value="1"/>
</dbReference>
<dbReference type="SMART" id="SM00388">
    <property type="entry name" value="HisKA"/>
    <property type="match status" value="1"/>
</dbReference>
<dbReference type="InterPro" id="IPR003661">
    <property type="entry name" value="HisK_dim/P_dom"/>
</dbReference>
<dbReference type="PROSITE" id="PS50109">
    <property type="entry name" value="HIS_KIN"/>
    <property type="match status" value="1"/>
</dbReference>
<keyword evidence="1 4" id="KW-0597">Phosphoprotein</keyword>
<evidence type="ECO:0000256" key="4">
    <source>
        <dbReference type="PROSITE-ProRule" id="PRU00169"/>
    </source>
</evidence>
<evidence type="ECO:0000256" key="5">
    <source>
        <dbReference type="SAM" id="MobiDB-lite"/>
    </source>
</evidence>
<dbReference type="SUPFAM" id="SSF55781">
    <property type="entry name" value="GAF domain-like"/>
    <property type="match status" value="1"/>
</dbReference>
<dbReference type="InterPro" id="IPR005467">
    <property type="entry name" value="His_kinase_dom"/>
</dbReference>
<dbReference type="Gene3D" id="3.40.50.2300">
    <property type="match status" value="1"/>
</dbReference>
<dbReference type="PANTHER" id="PTHR43719:SF11">
    <property type="entry name" value="HISTIDINE KINASE_RESPONSE REGULATOR, PUTATIVE-RELATED"/>
    <property type="match status" value="1"/>
</dbReference>
<feature type="compositionally biased region" description="Polar residues" evidence="5">
    <location>
        <begin position="288"/>
        <end position="309"/>
    </location>
</feature>
<dbReference type="InterPro" id="IPR036097">
    <property type="entry name" value="HisK_dim/P_sf"/>
</dbReference>
<dbReference type="CDD" id="cd00082">
    <property type="entry name" value="HisKA"/>
    <property type="match status" value="1"/>
</dbReference>
<evidence type="ECO:0000313" key="9">
    <source>
        <dbReference type="Proteomes" id="UP001369815"/>
    </source>
</evidence>
<feature type="compositionally biased region" description="Polar residues" evidence="5">
    <location>
        <begin position="261"/>
        <end position="276"/>
    </location>
</feature>
<feature type="domain" description="Histidine kinase" evidence="6">
    <location>
        <begin position="587"/>
        <end position="867"/>
    </location>
</feature>
<feature type="region of interest" description="Disordered" evidence="5">
    <location>
        <begin position="261"/>
        <end position="337"/>
    </location>
</feature>
<feature type="region of interest" description="Disordered" evidence="5">
    <location>
        <begin position="394"/>
        <end position="417"/>
    </location>
</feature>
<name>A0AAX6MLI4_9PEZI</name>
<feature type="compositionally biased region" description="Basic and acidic residues" evidence="5">
    <location>
        <begin position="319"/>
        <end position="337"/>
    </location>
</feature>
<dbReference type="SUPFAM" id="SSF47384">
    <property type="entry name" value="Homodimeric domain of signal transducing histidine kinase"/>
    <property type="match status" value="1"/>
</dbReference>
<dbReference type="Pfam" id="PF00512">
    <property type="entry name" value="HisKA"/>
    <property type="match status" value="1"/>
</dbReference>
<dbReference type="Proteomes" id="UP001369815">
    <property type="component" value="Unassembled WGS sequence"/>
</dbReference>
<dbReference type="Pfam" id="PF01590">
    <property type="entry name" value="GAF"/>
    <property type="match status" value="1"/>
</dbReference>
<evidence type="ECO:0000313" key="8">
    <source>
        <dbReference type="EMBL" id="KAK6953354.1"/>
    </source>
</evidence>
<dbReference type="InterPro" id="IPR011006">
    <property type="entry name" value="CheY-like_superfamily"/>
</dbReference>
<dbReference type="Gene3D" id="1.10.287.130">
    <property type="match status" value="1"/>
</dbReference>
<dbReference type="InterPro" id="IPR001789">
    <property type="entry name" value="Sig_transdc_resp-reg_receiver"/>
</dbReference>